<organism evidence="10 11">
    <name type="scientific">Ectothiorhodosinus mongolicus</name>
    <dbReference type="NCBI Taxonomy" id="233100"/>
    <lineage>
        <taxon>Bacteria</taxon>
        <taxon>Pseudomonadati</taxon>
        <taxon>Pseudomonadota</taxon>
        <taxon>Gammaproteobacteria</taxon>
        <taxon>Chromatiales</taxon>
        <taxon>Ectothiorhodospiraceae</taxon>
        <taxon>Ectothiorhodosinus</taxon>
    </lineage>
</organism>
<evidence type="ECO:0000256" key="5">
    <source>
        <dbReference type="ARBA" id="ARBA00022679"/>
    </source>
</evidence>
<dbReference type="EC" id="2.1.1.63" evidence="3"/>
<evidence type="ECO:0000313" key="11">
    <source>
        <dbReference type="Proteomes" id="UP000223759"/>
    </source>
</evidence>
<dbReference type="CDD" id="cd06445">
    <property type="entry name" value="ATase"/>
    <property type="match status" value="1"/>
</dbReference>
<dbReference type="Pfam" id="PF01035">
    <property type="entry name" value="DNA_binding_1"/>
    <property type="match status" value="1"/>
</dbReference>
<dbReference type="PANTHER" id="PTHR10815:SF13">
    <property type="entry name" value="METHYLATED-DNA--PROTEIN-CYSTEINE METHYLTRANSFERASE"/>
    <property type="match status" value="1"/>
</dbReference>
<evidence type="ECO:0000256" key="4">
    <source>
        <dbReference type="ARBA" id="ARBA00022603"/>
    </source>
</evidence>
<dbReference type="GO" id="GO:0006281">
    <property type="term" value="P:DNA repair"/>
    <property type="evidence" value="ECO:0007669"/>
    <property type="project" value="UniProtKB-KW"/>
</dbReference>
<evidence type="ECO:0000256" key="2">
    <source>
        <dbReference type="ARBA" id="ARBA00008711"/>
    </source>
</evidence>
<dbReference type="InterPro" id="IPR001497">
    <property type="entry name" value="MethylDNA_cys_MeTrfase_AS"/>
</dbReference>
<dbReference type="InterPro" id="IPR036217">
    <property type="entry name" value="MethylDNA_cys_MeTrfase_DNAb"/>
</dbReference>
<keyword evidence="11" id="KW-1185">Reference proteome</keyword>
<evidence type="ECO:0000259" key="9">
    <source>
        <dbReference type="Pfam" id="PF01035"/>
    </source>
</evidence>
<dbReference type="Gene3D" id="1.10.10.10">
    <property type="entry name" value="Winged helix-like DNA-binding domain superfamily/Winged helix DNA-binding domain"/>
    <property type="match status" value="1"/>
</dbReference>
<dbReference type="OrthoDB" id="9802228at2"/>
<proteinExistence type="inferred from homology"/>
<dbReference type="PANTHER" id="PTHR10815">
    <property type="entry name" value="METHYLATED-DNA--PROTEIN-CYSTEINE METHYLTRANSFERASE"/>
    <property type="match status" value="1"/>
</dbReference>
<comment type="similarity">
    <text evidence="2">Belongs to the MGMT family.</text>
</comment>
<dbReference type="PROSITE" id="PS00374">
    <property type="entry name" value="MGMT"/>
    <property type="match status" value="1"/>
</dbReference>
<accession>A0A1R3W506</accession>
<dbReference type="AlphaFoldDB" id="A0A1R3W506"/>
<comment type="catalytic activity">
    <reaction evidence="1">
        <text>a 4-O-methyl-thymidine in DNA + L-cysteinyl-[protein] = a thymidine in DNA + S-methyl-L-cysteinyl-[protein]</text>
        <dbReference type="Rhea" id="RHEA:53428"/>
        <dbReference type="Rhea" id="RHEA-COMP:10131"/>
        <dbReference type="Rhea" id="RHEA-COMP:10132"/>
        <dbReference type="Rhea" id="RHEA-COMP:13555"/>
        <dbReference type="Rhea" id="RHEA-COMP:13556"/>
        <dbReference type="ChEBI" id="CHEBI:29950"/>
        <dbReference type="ChEBI" id="CHEBI:82612"/>
        <dbReference type="ChEBI" id="CHEBI:137386"/>
        <dbReference type="ChEBI" id="CHEBI:137387"/>
        <dbReference type="EC" id="2.1.1.63"/>
    </reaction>
</comment>
<dbReference type="GO" id="GO:0032259">
    <property type="term" value="P:methylation"/>
    <property type="evidence" value="ECO:0007669"/>
    <property type="project" value="UniProtKB-KW"/>
</dbReference>
<evidence type="ECO:0000256" key="7">
    <source>
        <dbReference type="ARBA" id="ARBA00023204"/>
    </source>
</evidence>
<reference evidence="10 11" key="1">
    <citation type="submission" date="2017-01" db="EMBL/GenBank/DDBJ databases">
        <authorList>
            <person name="Mah S.A."/>
            <person name="Swanson W.J."/>
            <person name="Moy G.W."/>
            <person name="Vacquier V.D."/>
        </authorList>
    </citation>
    <scope>NUCLEOTIDE SEQUENCE [LARGE SCALE GENOMIC DNA]</scope>
    <source>
        <strain evidence="10 11">M9</strain>
    </source>
</reference>
<evidence type="ECO:0000256" key="3">
    <source>
        <dbReference type="ARBA" id="ARBA00011918"/>
    </source>
</evidence>
<evidence type="ECO:0000256" key="8">
    <source>
        <dbReference type="ARBA" id="ARBA00049348"/>
    </source>
</evidence>
<protein>
    <recommendedName>
        <fullName evidence="3">methylated-DNA--[protein]-cysteine S-methyltransferase</fullName>
        <ecNumber evidence="3">2.1.1.63</ecNumber>
    </recommendedName>
</protein>
<dbReference type="InterPro" id="IPR036388">
    <property type="entry name" value="WH-like_DNA-bd_sf"/>
</dbReference>
<keyword evidence="7" id="KW-0234">DNA repair</keyword>
<feature type="domain" description="Methylated-DNA-[protein]-cysteine S-methyltransferase DNA binding" evidence="9">
    <location>
        <begin position="65"/>
        <end position="146"/>
    </location>
</feature>
<dbReference type="STRING" id="233100.SAMN05216526_1750"/>
<evidence type="ECO:0000256" key="6">
    <source>
        <dbReference type="ARBA" id="ARBA00022763"/>
    </source>
</evidence>
<dbReference type="InterPro" id="IPR014048">
    <property type="entry name" value="MethylDNA_cys_MeTrfase_DNA-bd"/>
</dbReference>
<dbReference type="Proteomes" id="UP000223759">
    <property type="component" value="Unassembled WGS sequence"/>
</dbReference>
<dbReference type="RefSeq" id="WP_076756141.1">
    <property type="nucleotide sequence ID" value="NZ_CP023018.1"/>
</dbReference>
<keyword evidence="4 10" id="KW-0489">Methyltransferase</keyword>
<keyword evidence="6" id="KW-0227">DNA damage</keyword>
<gene>
    <name evidence="10" type="ORF">SAMN05216526_1750</name>
</gene>
<dbReference type="NCBIfam" id="TIGR00589">
    <property type="entry name" value="ogt"/>
    <property type="match status" value="1"/>
</dbReference>
<name>A0A1R3W506_9GAMM</name>
<dbReference type="EMBL" id="FTPK01000003">
    <property type="protein sequence ID" value="SIT72859.1"/>
    <property type="molecule type" value="Genomic_DNA"/>
</dbReference>
<keyword evidence="5 10" id="KW-0808">Transferase</keyword>
<evidence type="ECO:0000313" key="10">
    <source>
        <dbReference type="EMBL" id="SIT72859.1"/>
    </source>
</evidence>
<evidence type="ECO:0000256" key="1">
    <source>
        <dbReference type="ARBA" id="ARBA00001286"/>
    </source>
</evidence>
<comment type="catalytic activity">
    <reaction evidence="8">
        <text>a 6-O-methyl-2'-deoxyguanosine in DNA + L-cysteinyl-[protein] = S-methyl-L-cysteinyl-[protein] + a 2'-deoxyguanosine in DNA</text>
        <dbReference type="Rhea" id="RHEA:24000"/>
        <dbReference type="Rhea" id="RHEA-COMP:10131"/>
        <dbReference type="Rhea" id="RHEA-COMP:10132"/>
        <dbReference type="Rhea" id="RHEA-COMP:11367"/>
        <dbReference type="Rhea" id="RHEA-COMP:11368"/>
        <dbReference type="ChEBI" id="CHEBI:29950"/>
        <dbReference type="ChEBI" id="CHEBI:82612"/>
        <dbReference type="ChEBI" id="CHEBI:85445"/>
        <dbReference type="ChEBI" id="CHEBI:85448"/>
        <dbReference type="EC" id="2.1.1.63"/>
    </reaction>
</comment>
<dbReference type="GO" id="GO:0003908">
    <property type="term" value="F:methylated-DNA-[protein]-cysteine S-methyltransferase activity"/>
    <property type="evidence" value="ECO:0007669"/>
    <property type="project" value="UniProtKB-EC"/>
</dbReference>
<dbReference type="SUPFAM" id="SSF46767">
    <property type="entry name" value="Methylated DNA-protein cysteine methyltransferase, C-terminal domain"/>
    <property type="match status" value="1"/>
</dbReference>
<dbReference type="FunFam" id="1.10.10.10:FF:000214">
    <property type="entry name" value="Methylated-DNA--protein-cysteine methyltransferase"/>
    <property type="match status" value="1"/>
</dbReference>
<sequence>MTSHDFCSPLGTIRYRLEDRVLVRMEFVSGDALLPGDALVDAALDAYFACGADINLPYRFNGGTDFQRKVWQALTRIPKGSTCSYGELAKAIGHPRSARAIGQACRANPLLLVVPCHRVIGATGALSGYGGVEGIDRKSWLLTHERNTN</sequence>